<dbReference type="SUPFAM" id="SSF81342">
    <property type="entry name" value="Transmembrane di-heme cytochromes"/>
    <property type="match status" value="1"/>
</dbReference>
<dbReference type="GO" id="GO:0009055">
    <property type="term" value="F:electron transfer activity"/>
    <property type="evidence" value="ECO:0007669"/>
    <property type="project" value="InterPro"/>
</dbReference>
<feature type="transmembrane region" description="Helical" evidence="6">
    <location>
        <begin position="164"/>
        <end position="183"/>
    </location>
</feature>
<sequence>MIHAFTRYFQTKFPHHIRHMHYTVMFIALAQLLLSNGMHINKEGVIRDTAVAQFSTWAHIGFGCVFLLLIIAFTLVELRTHGFRYFYPYLWGDWRQIKSDIAQLRQRKLPDAEPQGLAACVQGLGLGAGLLVAASGAIWLGLWLTDSVLAHEAKDLHKMLTGLIEAYIVGHGGLGLLHIYLSSKKQDQRDAKK</sequence>
<evidence type="ECO:0000256" key="2">
    <source>
        <dbReference type="ARBA" id="ARBA00022475"/>
    </source>
</evidence>
<evidence type="ECO:0000256" key="5">
    <source>
        <dbReference type="ARBA" id="ARBA00023136"/>
    </source>
</evidence>
<organism evidence="8 9">
    <name type="scientific">Photobacterium aphoticum</name>
    <dbReference type="NCBI Taxonomy" id="754436"/>
    <lineage>
        <taxon>Bacteria</taxon>
        <taxon>Pseudomonadati</taxon>
        <taxon>Pseudomonadota</taxon>
        <taxon>Gammaproteobacteria</taxon>
        <taxon>Vibrionales</taxon>
        <taxon>Vibrionaceae</taxon>
        <taxon>Photobacterium</taxon>
    </lineage>
</organism>
<dbReference type="InterPro" id="IPR016174">
    <property type="entry name" value="Di-haem_cyt_TM"/>
</dbReference>
<dbReference type="InterPro" id="IPR011577">
    <property type="entry name" value="Cyt_b561_bac/Ni-Hgenase"/>
</dbReference>
<comment type="subcellular location">
    <subcellularLocation>
        <location evidence="1">Cell membrane</location>
        <topology evidence="1">Multi-pass membrane protein</topology>
    </subcellularLocation>
</comment>
<evidence type="ECO:0000259" key="7">
    <source>
        <dbReference type="Pfam" id="PF01292"/>
    </source>
</evidence>
<keyword evidence="4 6" id="KW-1133">Transmembrane helix</keyword>
<feature type="transmembrane region" description="Helical" evidence="6">
    <location>
        <begin position="117"/>
        <end position="144"/>
    </location>
</feature>
<proteinExistence type="predicted"/>
<feature type="transmembrane region" description="Helical" evidence="6">
    <location>
        <begin position="57"/>
        <end position="76"/>
    </location>
</feature>
<dbReference type="GO" id="GO:0005886">
    <property type="term" value="C:plasma membrane"/>
    <property type="evidence" value="ECO:0007669"/>
    <property type="project" value="UniProtKB-SubCell"/>
</dbReference>
<dbReference type="GO" id="GO:0022904">
    <property type="term" value="P:respiratory electron transport chain"/>
    <property type="evidence" value="ECO:0007669"/>
    <property type="project" value="InterPro"/>
</dbReference>
<feature type="domain" description="Cytochrome b561 bacterial/Ni-hydrogenase" evidence="7">
    <location>
        <begin position="17"/>
        <end position="181"/>
    </location>
</feature>
<comment type="caution">
    <text evidence="8">The sequence shown here is derived from an EMBL/GenBank/DDBJ whole genome shotgun (WGS) entry which is preliminary data.</text>
</comment>
<keyword evidence="3 6" id="KW-0812">Transmembrane</keyword>
<dbReference type="eggNOG" id="ENOG5032QDR">
    <property type="taxonomic scope" value="Bacteria"/>
</dbReference>
<protein>
    <recommendedName>
        <fullName evidence="7">Cytochrome b561 bacterial/Ni-hydrogenase domain-containing protein</fullName>
    </recommendedName>
</protein>
<dbReference type="EMBL" id="BBMN01000002">
    <property type="protein sequence ID" value="GAL03420.1"/>
    <property type="molecule type" value="Genomic_DNA"/>
</dbReference>
<evidence type="ECO:0000256" key="4">
    <source>
        <dbReference type="ARBA" id="ARBA00022989"/>
    </source>
</evidence>
<evidence type="ECO:0000256" key="3">
    <source>
        <dbReference type="ARBA" id="ARBA00022692"/>
    </source>
</evidence>
<evidence type="ECO:0000256" key="6">
    <source>
        <dbReference type="SAM" id="Phobius"/>
    </source>
</evidence>
<evidence type="ECO:0000313" key="8">
    <source>
        <dbReference type="EMBL" id="GAL03420.1"/>
    </source>
</evidence>
<evidence type="ECO:0000256" key="1">
    <source>
        <dbReference type="ARBA" id="ARBA00004651"/>
    </source>
</evidence>
<dbReference type="Pfam" id="PF01292">
    <property type="entry name" value="Ni_hydr_CYTB"/>
    <property type="match status" value="1"/>
</dbReference>
<accession>A0A090QJV0</accession>
<dbReference type="Proteomes" id="UP000029227">
    <property type="component" value="Unassembled WGS sequence"/>
</dbReference>
<reference evidence="8 9" key="1">
    <citation type="journal article" date="2014" name="Genome Announc.">
        <title>Draft Genome Sequences of Two Vibrionaceae Species, Vibrio ponticus C121 and Photobacterium aphoticum C119, Isolated as Coral Reef Microbiota.</title>
        <authorList>
            <person name="Al-saari N."/>
            <person name="Meirelles P.M."/>
            <person name="Mino S."/>
            <person name="Suda W."/>
            <person name="Oshima K."/>
            <person name="Hattori M."/>
            <person name="Ohkuma M."/>
            <person name="Thompson F.L."/>
            <person name="Gomez-Gil B."/>
            <person name="Sawabe T."/>
            <person name="Sawabe T."/>
        </authorList>
    </citation>
    <scope>NUCLEOTIDE SEQUENCE [LARGE SCALE GENOMIC DNA]</scope>
    <source>
        <strain evidence="8 9">JCM 19237</strain>
    </source>
</reference>
<dbReference type="AlphaFoldDB" id="A0A090QJV0"/>
<evidence type="ECO:0000313" key="9">
    <source>
        <dbReference type="Proteomes" id="UP000029227"/>
    </source>
</evidence>
<keyword evidence="5 6" id="KW-0472">Membrane</keyword>
<gene>
    <name evidence="8" type="ORF">JCM19237_6314</name>
</gene>
<name>A0A090QJV0_9GAMM</name>
<keyword evidence="2" id="KW-1003">Cell membrane</keyword>
<dbReference type="STRING" id="754436.JCM19237_6314"/>
<feature type="transmembrane region" description="Helical" evidence="6">
    <location>
        <begin position="20"/>
        <end position="37"/>
    </location>
</feature>